<evidence type="ECO:0000256" key="1">
    <source>
        <dbReference type="SAM" id="MobiDB-lite"/>
    </source>
</evidence>
<dbReference type="EMBL" id="CAAKMV010000169">
    <property type="protein sequence ID" value="VIO62945.1"/>
    <property type="molecule type" value="Genomic_DNA"/>
</dbReference>
<proteinExistence type="predicted"/>
<evidence type="ECO:0000313" key="2">
    <source>
        <dbReference type="EMBL" id="CAG1984521.1"/>
    </source>
</evidence>
<reference evidence="2" key="2">
    <citation type="submission" date="2021-03" db="EMBL/GenBank/DDBJ databases">
        <authorList>
            <person name="Alouane T."/>
            <person name="Langin T."/>
            <person name="Bonhomme L."/>
        </authorList>
    </citation>
    <scope>NUCLEOTIDE SEQUENCE</scope>
    <source>
        <strain evidence="2">MDC_Fg202</strain>
    </source>
</reference>
<feature type="region of interest" description="Disordered" evidence="1">
    <location>
        <begin position="39"/>
        <end position="134"/>
    </location>
</feature>
<organism evidence="3">
    <name type="scientific">Gibberella zeae</name>
    <name type="common">Wheat head blight fungus</name>
    <name type="synonym">Fusarium graminearum</name>
    <dbReference type="NCBI Taxonomy" id="5518"/>
    <lineage>
        <taxon>Eukaryota</taxon>
        <taxon>Fungi</taxon>
        <taxon>Dikarya</taxon>
        <taxon>Ascomycota</taxon>
        <taxon>Pezizomycotina</taxon>
        <taxon>Sordariomycetes</taxon>
        <taxon>Hypocreomycetidae</taxon>
        <taxon>Hypocreales</taxon>
        <taxon>Nectriaceae</taxon>
        <taxon>Fusarium</taxon>
    </lineage>
</organism>
<dbReference type="AlphaFoldDB" id="A0A4E9ELB2"/>
<feature type="compositionally biased region" description="Low complexity" evidence="1">
    <location>
        <begin position="43"/>
        <end position="55"/>
    </location>
</feature>
<dbReference type="EMBL" id="CAJPIJ010000132">
    <property type="protein sequence ID" value="CAG1984521.1"/>
    <property type="molecule type" value="Genomic_DNA"/>
</dbReference>
<feature type="compositionally biased region" description="Polar residues" evidence="1">
    <location>
        <begin position="121"/>
        <end position="130"/>
    </location>
</feature>
<reference evidence="3" key="1">
    <citation type="submission" date="2019-04" db="EMBL/GenBank/DDBJ databases">
        <authorList>
            <person name="Melise S."/>
            <person name="Noan J."/>
            <person name="Okalmin O."/>
        </authorList>
    </citation>
    <scope>NUCLEOTIDE SEQUENCE</scope>
    <source>
        <strain evidence="3">FN9</strain>
    </source>
</reference>
<feature type="compositionally biased region" description="Polar residues" evidence="1">
    <location>
        <begin position="100"/>
        <end position="111"/>
    </location>
</feature>
<gene>
    <name evidence="3" type="ORF">FUG_LOCUS509639</name>
    <name evidence="2" type="ORF">MDCFG202_LOCUS259483</name>
</gene>
<feature type="compositionally biased region" description="Polar residues" evidence="1">
    <location>
        <begin position="68"/>
        <end position="82"/>
    </location>
</feature>
<name>A0A4E9ELB2_GIBZA</name>
<protein>
    <submittedName>
        <fullName evidence="3">Uncharacterized protein</fullName>
    </submittedName>
</protein>
<evidence type="ECO:0000313" key="3">
    <source>
        <dbReference type="EMBL" id="VIO62945.1"/>
    </source>
</evidence>
<sequence length="169" mass="18845">MYVFPQSSRPSEGSACVDNSHVFMLRDLMMHQQLYDHETLGYSDDGPSHSSDSDSFIVPDSEGDGGSSLPQTPTVPQSSLSQRYRRIMRPSERNPFSDVENVSFSGPNDSPTPYMRRRDVNSGSQGQQHPRSLGRKLKELAVAMELIAFGIEDMREEFDNILQAISSGL</sequence>
<accession>A0A4E9ELB2</accession>
<dbReference type="Proteomes" id="UP000746612">
    <property type="component" value="Unassembled WGS sequence"/>
</dbReference>